<dbReference type="InterPro" id="IPR018644">
    <property type="entry name" value="DUF2071"/>
</dbReference>
<proteinExistence type="predicted"/>
<dbReference type="SUPFAM" id="SSF160104">
    <property type="entry name" value="Acetoacetate decarboxylase-like"/>
    <property type="match status" value="1"/>
</dbReference>
<name>A0A8F9TUK2_9BACT</name>
<dbReference type="Proteomes" id="UP000825051">
    <property type="component" value="Chromosome"/>
</dbReference>
<dbReference type="KEGG" id="ole:K0B96_02695"/>
<dbReference type="Gene3D" id="2.40.400.10">
    <property type="entry name" value="Acetoacetate decarboxylase-like"/>
    <property type="match status" value="1"/>
</dbReference>
<dbReference type="InterPro" id="IPR023375">
    <property type="entry name" value="ADC_dom_sf"/>
</dbReference>
<evidence type="ECO:0000313" key="1">
    <source>
        <dbReference type="EMBL" id="QYM79544.1"/>
    </source>
</evidence>
<dbReference type="Pfam" id="PF09844">
    <property type="entry name" value="DUF2071"/>
    <property type="match status" value="1"/>
</dbReference>
<dbReference type="RefSeq" id="WP_220163555.1">
    <property type="nucleotide sequence ID" value="NZ_CP080507.1"/>
</dbReference>
<reference evidence="1" key="1">
    <citation type="submission" date="2021-08" db="EMBL/GenBank/DDBJ databases">
        <title>Genome of a novel bacterium of the phylum Verrucomicrobia, Oleiharenicola sp. KSB-15.</title>
        <authorList>
            <person name="Chung J.-H."/>
            <person name="Ahn J.-H."/>
            <person name="Yoon Y."/>
            <person name="Kim D.-Y."/>
            <person name="An S.-H."/>
            <person name="Park I."/>
            <person name="Yeon J."/>
        </authorList>
    </citation>
    <scope>NUCLEOTIDE SEQUENCE</scope>
    <source>
        <strain evidence="1">KSB-15</strain>
    </source>
</reference>
<dbReference type="PANTHER" id="PTHR39186:SF1">
    <property type="entry name" value="DUF2071 DOMAIN-CONTAINING PROTEIN"/>
    <property type="match status" value="1"/>
</dbReference>
<dbReference type="PANTHER" id="PTHR39186">
    <property type="entry name" value="DUF2071 FAMILY PROTEIN"/>
    <property type="match status" value="1"/>
</dbReference>
<sequence>MHPSLRTLAHRPWPLPSGSWTWQQSWLDLAFLHYAVAPAPLGARLPPGLNLELFNGHAWIGVVPFRMAGVAPRAVAPLPLMPSFLELNVRTYVEADGRPGVWFFSLDAESRTIVFGGRRFYGLPYHFARMQLQRHDGWFNFSSVRADDHTAFRARYLPTGPTFVASPGTFAHWATERYCLYSAPTATGLTRVEIHHAPWPLQPAVAEGDPRLLFAGSGLAAAGPDPIVHFSPGVQVVSYAPQRV</sequence>
<organism evidence="1 2">
    <name type="scientific">Horticoccus luteus</name>
    <dbReference type="NCBI Taxonomy" id="2862869"/>
    <lineage>
        <taxon>Bacteria</taxon>
        <taxon>Pseudomonadati</taxon>
        <taxon>Verrucomicrobiota</taxon>
        <taxon>Opitutia</taxon>
        <taxon>Opitutales</taxon>
        <taxon>Opitutaceae</taxon>
        <taxon>Horticoccus</taxon>
    </lineage>
</organism>
<keyword evidence="2" id="KW-1185">Reference proteome</keyword>
<gene>
    <name evidence="1" type="ORF">K0B96_02695</name>
</gene>
<evidence type="ECO:0000313" key="2">
    <source>
        <dbReference type="Proteomes" id="UP000825051"/>
    </source>
</evidence>
<dbReference type="AlphaFoldDB" id="A0A8F9TUK2"/>
<protein>
    <submittedName>
        <fullName evidence="1">DUF2071 domain-containing protein</fullName>
    </submittedName>
</protein>
<dbReference type="EMBL" id="CP080507">
    <property type="protein sequence ID" value="QYM79544.1"/>
    <property type="molecule type" value="Genomic_DNA"/>
</dbReference>
<accession>A0A8F9TUK2</accession>